<dbReference type="PANTHER" id="PTHR47381">
    <property type="entry name" value="ALPHA/BETA-HYDROLASES SUPERFAMILY PROTEIN"/>
    <property type="match status" value="1"/>
</dbReference>
<evidence type="ECO:0000256" key="1">
    <source>
        <dbReference type="SAM" id="MobiDB-lite"/>
    </source>
</evidence>
<feature type="region of interest" description="Disordered" evidence="1">
    <location>
        <begin position="103"/>
        <end position="128"/>
    </location>
</feature>
<dbReference type="Proteomes" id="UP001151752">
    <property type="component" value="Chromosome 6"/>
</dbReference>
<evidence type="ECO:0000313" key="3">
    <source>
        <dbReference type="Proteomes" id="UP001151752"/>
    </source>
</evidence>
<dbReference type="PANTHER" id="PTHR47381:SF3">
    <property type="entry name" value="ALPHA_BETA-HYDROLASES SUPERFAMILY PROTEIN"/>
    <property type="match status" value="1"/>
</dbReference>
<gene>
    <name evidence="2" type="ORF">OIU74_028301</name>
</gene>
<reference evidence="2" key="2">
    <citation type="journal article" date="2023" name="Int. J. Mol. Sci.">
        <title>De Novo Assembly and Annotation of 11 Diverse Shrub Willow (Salix) Genomes Reveals Novel Gene Organization in Sex-Linked Regions.</title>
        <authorList>
            <person name="Hyden B."/>
            <person name="Feng K."/>
            <person name="Yates T.B."/>
            <person name="Jawdy S."/>
            <person name="Cereghino C."/>
            <person name="Smart L.B."/>
            <person name="Muchero W."/>
        </authorList>
    </citation>
    <scope>NUCLEOTIDE SEQUENCE</scope>
    <source>
        <tissue evidence="2">Shoot tip</tissue>
    </source>
</reference>
<dbReference type="AlphaFoldDB" id="A0A9Q0VBB2"/>
<dbReference type="EMBL" id="JAPFFM010000009">
    <property type="protein sequence ID" value="KAJ6745591.1"/>
    <property type="molecule type" value="Genomic_DNA"/>
</dbReference>
<comment type="caution">
    <text evidence="2">The sequence shown here is derived from an EMBL/GenBank/DDBJ whole genome shotgun (WGS) entry which is preliminary data.</text>
</comment>
<proteinExistence type="predicted"/>
<name>A0A9Q0VBB2_9ROSI</name>
<keyword evidence="3" id="KW-1185">Reference proteome</keyword>
<protein>
    <submittedName>
        <fullName evidence="2">ESTERASE YITV-RELATED</fullName>
    </submittedName>
</protein>
<sequence>MALFPTSRLGTHISHVQIPKPHSCGLNSPSLRAYPPKQQQKKTAYKYQTQAQVVRKARSEVKMEKEEADLAVDAEKLRFEFLQVLRGRRTAEVPLNVEPANPVKHPLFQEIPPPTFSEAMESCPKTRDRKFQKFTQRGESLFDY</sequence>
<accession>A0A9Q0VBB2</accession>
<organism evidence="2 3">
    <name type="scientific">Salix koriyanagi</name>
    <dbReference type="NCBI Taxonomy" id="2511006"/>
    <lineage>
        <taxon>Eukaryota</taxon>
        <taxon>Viridiplantae</taxon>
        <taxon>Streptophyta</taxon>
        <taxon>Embryophyta</taxon>
        <taxon>Tracheophyta</taxon>
        <taxon>Spermatophyta</taxon>
        <taxon>Magnoliopsida</taxon>
        <taxon>eudicotyledons</taxon>
        <taxon>Gunneridae</taxon>
        <taxon>Pentapetalae</taxon>
        <taxon>rosids</taxon>
        <taxon>fabids</taxon>
        <taxon>Malpighiales</taxon>
        <taxon>Salicaceae</taxon>
        <taxon>Saliceae</taxon>
        <taxon>Salix</taxon>
    </lineage>
</organism>
<reference evidence="2" key="1">
    <citation type="submission" date="2022-11" db="EMBL/GenBank/DDBJ databases">
        <authorList>
            <person name="Hyden B.L."/>
            <person name="Feng K."/>
            <person name="Yates T."/>
            <person name="Jawdy S."/>
            <person name="Smart L.B."/>
            <person name="Muchero W."/>
        </authorList>
    </citation>
    <scope>NUCLEOTIDE SEQUENCE</scope>
    <source>
        <tissue evidence="2">Shoot tip</tissue>
    </source>
</reference>
<evidence type="ECO:0000313" key="2">
    <source>
        <dbReference type="EMBL" id="KAJ6745591.1"/>
    </source>
</evidence>